<dbReference type="Proteomes" id="UP000481030">
    <property type="component" value="Unassembled WGS sequence"/>
</dbReference>
<proteinExistence type="predicted"/>
<feature type="compositionally biased region" description="Polar residues" evidence="1">
    <location>
        <begin position="135"/>
        <end position="148"/>
    </location>
</feature>
<feature type="region of interest" description="Disordered" evidence="1">
    <location>
        <begin position="124"/>
        <end position="157"/>
    </location>
</feature>
<organism evidence="2 3">
    <name type="scientific">Cytobacillus depressus</name>
    <dbReference type="NCBI Taxonomy" id="1602942"/>
    <lineage>
        <taxon>Bacteria</taxon>
        <taxon>Bacillati</taxon>
        <taxon>Bacillota</taxon>
        <taxon>Bacilli</taxon>
        <taxon>Bacillales</taxon>
        <taxon>Bacillaceae</taxon>
        <taxon>Cytobacillus</taxon>
    </lineage>
</organism>
<gene>
    <name evidence="2" type="ORF">F7731_17885</name>
</gene>
<dbReference type="RefSeq" id="WP_151536163.1">
    <property type="nucleotide sequence ID" value="NZ_WBOS01000010.1"/>
</dbReference>
<reference evidence="2 3" key="1">
    <citation type="journal article" date="2016" name="Antonie Van Leeuwenhoek">
        <title>Bacillus depressus sp. nov., isolated from soil of a sunflower field.</title>
        <authorList>
            <person name="Wei X."/>
            <person name="Xin D."/>
            <person name="Xin Y."/>
            <person name="Zhang H."/>
            <person name="Wang T."/>
            <person name="Zhang J."/>
        </authorList>
    </citation>
    <scope>NUCLEOTIDE SEQUENCE [LARGE SCALE GENOMIC DNA]</scope>
    <source>
        <strain evidence="2 3">BZ1</strain>
    </source>
</reference>
<dbReference type="OrthoDB" id="2933564at2"/>
<dbReference type="AlphaFoldDB" id="A0A6L3V3R9"/>
<protein>
    <submittedName>
        <fullName evidence="2">Uncharacterized protein</fullName>
    </submittedName>
</protein>
<sequence length="157" mass="17656">MEYKKGERGFTLEFNELEEMNLERFISSLKEHDEFSGLSSNSEFLALILNEGVSSLQQKTNAFTEIIESGSTASFQGILASLLNENFAALQHEPVHLMTENGRPISFNELLNLLPDFDSFFQEIDQPIEEDESAPNPNEPLSSIQNNFPEGPPKESN</sequence>
<evidence type="ECO:0000313" key="2">
    <source>
        <dbReference type="EMBL" id="KAB2332157.1"/>
    </source>
</evidence>
<dbReference type="EMBL" id="WBOS01000010">
    <property type="protein sequence ID" value="KAB2332157.1"/>
    <property type="molecule type" value="Genomic_DNA"/>
</dbReference>
<comment type="caution">
    <text evidence="2">The sequence shown here is derived from an EMBL/GenBank/DDBJ whole genome shotgun (WGS) entry which is preliminary data.</text>
</comment>
<keyword evidence="3" id="KW-1185">Reference proteome</keyword>
<evidence type="ECO:0000256" key="1">
    <source>
        <dbReference type="SAM" id="MobiDB-lite"/>
    </source>
</evidence>
<accession>A0A6L3V3R9</accession>
<name>A0A6L3V3R9_9BACI</name>
<evidence type="ECO:0000313" key="3">
    <source>
        <dbReference type="Proteomes" id="UP000481030"/>
    </source>
</evidence>